<evidence type="ECO:0000313" key="2">
    <source>
        <dbReference type="Proteomes" id="UP000829447"/>
    </source>
</evidence>
<keyword evidence="2" id="KW-1185">Reference proteome</keyword>
<reference evidence="1 2" key="1">
    <citation type="journal article" date="2022" name="bioRxiv">
        <title>An ancient truncated duplication of the anti-Mullerian hormone receptor type 2 gene is a potential conserved master sex determinant in the Pangasiidae catfish family.</title>
        <authorList>
            <person name="Wen M."/>
            <person name="Pan Q."/>
            <person name="Jouanno E."/>
            <person name="Montfort J."/>
            <person name="Zahm M."/>
            <person name="Cabau C."/>
            <person name="Klopp C."/>
            <person name="Iampietro C."/>
            <person name="Roques C."/>
            <person name="Bouchez O."/>
            <person name="Castinel A."/>
            <person name="Donnadieu C."/>
            <person name="Parrinello H."/>
            <person name="Poncet C."/>
            <person name="Belmonte E."/>
            <person name="Gautier V."/>
            <person name="Avarre J.-C."/>
            <person name="Dugue R."/>
            <person name="Gustiano R."/>
            <person name="Ha T.T.T."/>
            <person name="Campet M."/>
            <person name="Sriphairoj K."/>
            <person name="Ribolli J."/>
            <person name="de Almeida F.L."/>
            <person name="Desvignes T."/>
            <person name="Postlethwait J.H."/>
            <person name="Bucao C.F."/>
            <person name="Robinson-Rechavi M."/>
            <person name="Bobe J."/>
            <person name="Herpin A."/>
            <person name="Guiguen Y."/>
        </authorList>
    </citation>
    <scope>NUCLEOTIDE SEQUENCE [LARGE SCALE GENOMIC DNA]</scope>
    <source>
        <strain evidence="1">YG-Dec2019</strain>
    </source>
</reference>
<protein>
    <submittedName>
        <fullName evidence="1">Uncharacterized protein</fullName>
    </submittedName>
</protein>
<dbReference type="Proteomes" id="UP000829447">
    <property type="component" value="Linkage Group LG29"/>
</dbReference>
<gene>
    <name evidence="1" type="ORF">PGIGA_G00182140</name>
</gene>
<name>A0ACC5XWE8_PANGG</name>
<proteinExistence type="predicted"/>
<evidence type="ECO:0000313" key="1">
    <source>
        <dbReference type="EMBL" id="MCI4395570.1"/>
    </source>
</evidence>
<dbReference type="EMBL" id="CM040482">
    <property type="protein sequence ID" value="MCI4395570.1"/>
    <property type="molecule type" value="Genomic_DNA"/>
</dbReference>
<comment type="caution">
    <text evidence="1">The sequence shown here is derived from an EMBL/GenBank/DDBJ whole genome shotgun (WGS) entry which is preliminary data.</text>
</comment>
<organism evidence="1 2">
    <name type="scientific">Pangasianodon gigas</name>
    <name type="common">Mekong giant catfish</name>
    <name type="synonym">Pangasius gigas</name>
    <dbReference type="NCBI Taxonomy" id="30993"/>
    <lineage>
        <taxon>Eukaryota</taxon>
        <taxon>Metazoa</taxon>
        <taxon>Chordata</taxon>
        <taxon>Craniata</taxon>
        <taxon>Vertebrata</taxon>
        <taxon>Euteleostomi</taxon>
        <taxon>Actinopterygii</taxon>
        <taxon>Neopterygii</taxon>
        <taxon>Teleostei</taxon>
        <taxon>Ostariophysi</taxon>
        <taxon>Siluriformes</taxon>
        <taxon>Pangasiidae</taxon>
        <taxon>Pangasianodon</taxon>
    </lineage>
</organism>
<accession>A0ACC5XWE8</accession>
<sequence>MSDNSTGSSGSSSNSWTLLSPEEAAIDTAGPVDDGTESIGDVPSLSEEVAGSSFEVKPSDSEAPQETVLSEEGHQVCQETSPELFDEGAVSGPSVEDDPEICAPVIHATITTSPPDNDLLGAVPFSIATESSLFLSQGPFLETSYEESLSDVLPTFDFSPKQCPVPEVVAEATPESVDKIGPASEPTAKIVPASEPTTEVGPASEPTAEIGPASEPTAEISPASEPKAEISPASEPKAEISPASEPKAEIGPASEPKAEISPASECTAEISPSPEPLESSFSEVTADVCLVSDISHTSAIPVLDIHTGVSSHPESSSPSLSSEVNFSYAAESPYPETPASLVLEEKELVTDTEEHKSIYVARDAESLGTDVPMEHQREDSGLRQRRVHYPEELRQSSDEEDGEETEFKLQERKEEKPGLSMNHLIIGALALLCLGSFFFSGTIFDQAGDDFDGSELSDKELLEKLVEENKQISILEAQIQAQKEELDRALRAAAEKGITDKEHARMKEELSALPSLKEELETLKTRVSELTQLTGEEPSEPSPGFSGEGQSPAGPDRRWGKKDELKRQKILLEQSKTRLEGMKKQDWPKKWLRERLVEMQKRLSEQVDRIGKKDEWRKKHKGGENRKNEWGDSVQKQKELLKRYSDEWEHKKAERKLERERRKQERSWQAKQKRDHKLHQHHESKDFWKHQEKKLRRNQNPPEHCHDVSDCAEAEGLIRVKLSDFRGLLDIYLNKLQGLSAENKEAFHHLVAQFFHGGIFSHNRMLFSEFAEDVADILEDLADVLMDDDVLEEEMEEFEREFACFCYQYNTPQCNLPFQLDMESAINVLVAQFKTFAAKDGSSHTLSKEEFQTLVASQLPNLVKNASDPAVIDHLMSSLDENNDGELTFQEFWQLIGKLASKHGGFSQ</sequence>